<dbReference type="Gene3D" id="3.30.2220.30">
    <property type="match status" value="1"/>
</dbReference>
<dbReference type="Pfam" id="PF08890">
    <property type="entry name" value="Phage_TAC_5"/>
    <property type="match status" value="1"/>
</dbReference>
<comment type="caution">
    <text evidence="1">The sequence shown here is derived from an EMBL/GenBank/DDBJ whole genome shotgun (WGS) entry which is preliminary data.</text>
</comment>
<evidence type="ECO:0000313" key="1">
    <source>
        <dbReference type="EMBL" id="TGY17594.1"/>
    </source>
</evidence>
<evidence type="ECO:0000313" key="2">
    <source>
        <dbReference type="Proteomes" id="UP000309117"/>
    </source>
</evidence>
<name>A0A4S2BTX7_9LACO</name>
<dbReference type="Proteomes" id="UP000309117">
    <property type="component" value="Unassembled WGS sequence"/>
</dbReference>
<dbReference type="RefSeq" id="WP_004042455.1">
    <property type="nucleotide sequence ID" value="NZ_AQFR02000003.1"/>
</dbReference>
<dbReference type="AlphaFoldDB" id="A0A4S2BTX7"/>
<evidence type="ECO:0008006" key="3">
    <source>
        <dbReference type="Google" id="ProtNLM"/>
    </source>
</evidence>
<dbReference type="InterPro" id="IPR014986">
    <property type="entry name" value="XkdN-like"/>
</dbReference>
<proteinExistence type="predicted"/>
<gene>
    <name evidence="1" type="ORF">E5351_00345</name>
</gene>
<protein>
    <recommendedName>
        <fullName evidence="3">Phage portal protein</fullName>
    </recommendedName>
</protein>
<reference evidence="1 2" key="1">
    <citation type="submission" date="2019-04" db="EMBL/GenBank/DDBJ databases">
        <title>Microbes associate with the intestines of laboratory mice.</title>
        <authorList>
            <person name="Navarre W."/>
            <person name="Wong E."/>
            <person name="Huang K."/>
            <person name="Tropini C."/>
            <person name="Ng K."/>
            <person name="Yu B."/>
        </authorList>
    </citation>
    <scope>NUCLEOTIDE SEQUENCE [LARGE SCALE GENOMIC DNA]</scope>
    <source>
        <strain evidence="1 2">NM61_E11</strain>
    </source>
</reference>
<dbReference type="InterPro" id="IPR038559">
    <property type="entry name" value="XkdN-like_sf"/>
</dbReference>
<sequence length="138" mass="15750">MTTNISDFLLENVGSPIEKRKVHLKRFKSDFEIQSLTAEETDVLRKQATRRITNKRTHQIEQQTDQDKFNGLILTHSVVFPDLDNAELQTSYGCPGDPEKLLKKMLTIGEYNQLSQAVMDLSGLNDEDPDELVEEAKN</sequence>
<dbReference type="EMBL" id="SRYV01000001">
    <property type="protein sequence ID" value="TGY17594.1"/>
    <property type="molecule type" value="Genomic_DNA"/>
</dbReference>
<accession>A0A4S2BTX7</accession>
<organism evidence="1 2">
    <name type="scientific">Lactobacillus intestinalis</name>
    <dbReference type="NCBI Taxonomy" id="151781"/>
    <lineage>
        <taxon>Bacteria</taxon>
        <taxon>Bacillati</taxon>
        <taxon>Bacillota</taxon>
        <taxon>Bacilli</taxon>
        <taxon>Lactobacillales</taxon>
        <taxon>Lactobacillaceae</taxon>
        <taxon>Lactobacillus</taxon>
    </lineage>
</organism>